<dbReference type="SUPFAM" id="SSF51215">
    <property type="entry name" value="Regulatory protein AraC"/>
    <property type="match status" value="1"/>
</dbReference>
<evidence type="ECO:0000256" key="2">
    <source>
        <dbReference type="ARBA" id="ARBA00023125"/>
    </source>
</evidence>
<dbReference type="Proteomes" id="UP000004756">
    <property type="component" value="Unassembled WGS sequence"/>
</dbReference>
<gene>
    <name evidence="5" type="ORF">CLOSTASPAR_00714</name>
</gene>
<reference evidence="5 6" key="1">
    <citation type="submission" date="2009-01" db="EMBL/GenBank/DDBJ databases">
        <authorList>
            <person name="Fulton L."/>
            <person name="Clifton S."/>
            <person name="Fulton B."/>
            <person name="Xu J."/>
            <person name="Minx P."/>
            <person name="Pepin K.H."/>
            <person name="Johnson M."/>
            <person name="Bhonagiri V."/>
            <person name="Nash W.E."/>
            <person name="Mardis E.R."/>
            <person name="Wilson R.K."/>
        </authorList>
    </citation>
    <scope>NUCLEOTIDE SEQUENCE [LARGE SCALE GENOMIC DNA]</scope>
    <source>
        <strain evidence="5 6">DSM 15981</strain>
    </source>
</reference>
<dbReference type="GO" id="GO:0003700">
    <property type="term" value="F:DNA-binding transcription factor activity"/>
    <property type="evidence" value="ECO:0007669"/>
    <property type="project" value="InterPro"/>
</dbReference>
<dbReference type="InterPro" id="IPR037923">
    <property type="entry name" value="HTH-like"/>
</dbReference>
<dbReference type="InterPro" id="IPR003313">
    <property type="entry name" value="AraC-bd"/>
</dbReference>
<keyword evidence="3" id="KW-0804">Transcription</keyword>
<dbReference type="AlphaFoldDB" id="C0CUM2"/>
<organism evidence="5 6">
    <name type="scientific">[Clostridium] asparagiforme DSM 15981</name>
    <dbReference type="NCBI Taxonomy" id="518636"/>
    <lineage>
        <taxon>Bacteria</taxon>
        <taxon>Bacillati</taxon>
        <taxon>Bacillota</taxon>
        <taxon>Clostridia</taxon>
        <taxon>Lachnospirales</taxon>
        <taxon>Lachnospiraceae</taxon>
        <taxon>Enterocloster</taxon>
    </lineage>
</organism>
<name>C0CUM2_9FIRM</name>
<dbReference type="RefSeq" id="WP_007706884.1">
    <property type="nucleotide sequence ID" value="NZ_CP102272.1"/>
</dbReference>
<dbReference type="Pfam" id="PF12833">
    <property type="entry name" value="HTH_18"/>
    <property type="match status" value="1"/>
</dbReference>
<dbReference type="EMBL" id="ACCJ01000030">
    <property type="protein sequence ID" value="EEG57222.1"/>
    <property type="molecule type" value="Genomic_DNA"/>
</dbReference>
<accession>C0CUM2</accession>
<evidence type="ECO:0000313" key="6">
    <source>
        <dbReference type="Proteomes" id="UP000004756"/>
    </source>
</evidence>
<keyword evidence="1" id="KW-0805">Transcription regulation</keyword>
<dbReference type="PANTHER" id="PTHR43280">
    <property type="entry name" value="ARAC-FAMILY TRANSCRIPTIONAL REGULATOR"/>
    <property type="match status" value="1"/>
</dbReference>
<dbReference type="HOGENOM" id="CLU_000445_88_6_9"/>
<dbReference type="PANTHER" id="PTHR43280:SF30">
    <property type="entry name" value="MMSAB OPERON REGULATORY PROTEIN"/>
    <property type="match status" value="1"/>
</dbReference>
<reference evidence="5 6" key="2">
    <citation type="submission" date="2009-02" db="EMBL/GenBank/DDBJ databases">
        <title>Draft genome sequence of Clostridium asparagiforme (DSM 15981).</title>
        <authorList>
            <person name="Sudarsanam P."/>
            <person name="Ley R."/>
            <person name="Guruge J."/>
            <person name="Turnbaugh P.J."/>
            <person name="Mahowald M."/>
            <person name="Liep D."/>
            <person name="Gordon J."/>
        </authorList>
    </citation>
    <scope>NUCLEOTIDE SEQUENCE [LARGE SCALE GENOMIC DNA]</scope>
    <source>
        <strain evidence="5 6">DSM 15981</strain>
    </source>
</reference>
<keyword evidence="2" id="KW-0238">DNA-binding</keyword>
<dbReference type="Gene3D" id="2.60.120.10">
    <property type="entry name" value="Jelly Rolls"/>
    <property type="match status" value="1"/>
</dbReference>
<comment type="caution">
    <text evidence="5">The sequence shown here is derived from an EMBL/GenBank/DDBJ whole genome shotgun (WGS) entry which is preliminary data.</text>
</comment>
<dbReference type="SMART" id="SM00342">
    <property type="entry name" value="HTH_ARAC"/>
    <property type="match status" value="1"/>
</dbReference>
<feature type="domain" description="HTH araC/xylS-type" evidence="4">
    <location>
        <begin position="160"/>
        <end position="259"/>
    </location>
</feature>
<evidence type="ECO:0000313" key="5">
    <source>
        <dbReference type="EMBL" id="EEG57222.1"/>
    </source>
</evidence>
<dbReference type="GO" id="GO:0043565">
    <property type="term" value="F:sequence-specific DNA binding"/>
    <property type="evidence" value="ECO:0007669"/>
    <property type="project" value="InterPro"/>
</dbReference>
<keyword evidence="6" id="KW-1185">Reference proteome</keyword>
<proteinExistence type="predicted"/>
<protein>
    <submittedName>
        <fullName evidence="5">Transcriptional regulator, AraC family</fullName>
    </submittedName>
</protein>
<evidence type="ECO:0000256" key="1">
    <source>
        <dbReference type="ARBA" id="ARBA00023015"/>
    </source>
</evidence>
<dbReference type="InterPro" id="IPR018060">
    <property type="entry name" value="HTH_AraC"/>
</dbReference>
<dbReference type="PROSITE" id="PS01124">
    <property type="entry name" value="HTH_ARAC_FAMILY_2"/>
    <property type="match status" value="1"/>
</dbReference>
<evidence type="ECO:0000256" key="3">
    <source>
        <dbReference type="ARBA" id="ARBA00023163"/>
    </source>
</evidence>
<dbReference type="Gene3D" id="1.10.10.60">
    <property type="entry name" value="Homeodomain-like"/>
    <property type="match status" value="2"/>
</dbReference>
<dbReference type="Pfam" id="PF02311">
    <property type="entry name" value="AraC_binding"/>
    <property type="match status" value="1"/>
</dbReference>
<evidence type="ECO:0000259" key="4">
    <source>
        <dbReference type="PROSITE" id="PS01124"/>
    </source>
</evidence>
<dbReference type="SUPFAM" id="SSF46689">
    <property type="entry name" value="Homeodomain-like"/>
    <property type="match status" value="2"/>
</dbReference>
<sequence length="262" mass="30621">MGMEEKRDQVIFLGARHSDATSDAPPHAHDFYELNFMTRGNTKMKLNEKIIEYDSYDFVLIPPRIRHILYESDYDIFDNYVIWFELSDRKLLQEDQIIKLHDYDGAVQFLCAEIYKSYMKTGMADAGLLNIYLEAVLWHMKKGLILGTGQASRNDEDMVDEAIKFINVNITNARLSVEMIARKLNVSEEHFSRMFKKKIGLPPVKYINEVKIAEAKRMLAKTSIPIKEIAGRLYYSDQFYFSQQFKRITGYSPSEYRDSALY</sequence>
<dbReference type="InterPro" id="IPR009057">
    <property type="entry name" value="Homeodomain-like_sf"/>
</dbReference>
<dbReference type="InterPro" id="IPR014710">
    <property type="entry name" value="RmlC-like_jellyroll"/>
</dbReference>